<dbReference type="Proteomes" id="UP000636709">
    <property type="component" value="Unassembled WGS sequence"/>
</dbReference>
<dbReference type="SUPFAM" id="SSF51430">
    <property type="entry name" value="NAD(P)-linked oxidoreductase"/>
    <property type="match status" value="1"/>
</dbReference>
<dbReference type="OrthoDB" id="416253at2759"/>
<dbReference type="GO" id="GO:0019290">
    <property type="term" value="P:siderophore biosynthetic process"/>
    <property type="evidence" value="ECO:0007669"/>
    <property type="project" value="UniProtKB-ARBA"/>
</dbReference>
<name>A0A835C1E0_9POAL</name>
<organism evidence="4 5">
    <name type="scientific">Digitaria exilis</name>
    <dbReference type="NCBI Taxonomy" id="1010633"/>
    <lineage>
        <taxon>Eukaryota</taxon>
        <taxon>Viridiplantae</taxon>
        <taxon>Streptophyta</taxon>
        <taxon>Embryophyta</taxon>
        <taxon>Tracheophyta</taxon>
        <taxon>Spermatophyta</taxon>
        <taxon>Magnoliopsida</taxon>
        <taxon>Liliopsida</taxon>
        <taxon>Poales</taxon>
        <taxon>Poaceae</taxon>
        <taxon>PACMAD clade</taxon>
        <taxon>Panicoideae</taxon>
        <taxon>Panicodae</taxon>
        <taxon>Paniceae</taxon>
        <taxon>Anthephorinae</taxon>
        <taxon>Digitaria</taxon>
    </lineage>
</organism>
<dbReference type="EMBL" id="JACEFO010001734">
    <property type="protein sequence ID" value="KAF8714864.1"/>
    <property type="molecule type" value="Genomic_DNA"/>
</dbReference>
<dbReference type="InterPro" id="IPR036812">
    <property type="entry name" value="NAD(P)_OxRdtase_dom_sf"/>
</dbReference>
<keyword evidence="5" id="KW-1185">Reference proteome</keyword>
<dbReference type="InterPro" id="IPR044497">
    <property type="entry name" value="AKR4A/B"/>
</dbReference>
<dbReference type="Gene3D" id="3.20.20.100">
    <property type="entry name" value="NADP-dependent oxidoreductase domain"/>
    <property type="match status" value="1"/>
</dbReference>
<reference evidence="4" key="1">
    <citation type="submission" date="2020-07" db="EMBL/GenBank/DDBJ databases">
        <title>Genome sequence and genetic diversity analysis of an under-domesticated orphan crop, white fonio (Digitaria exilis).</title>
        <authorList>
            <person name="Bennetzen J.L."/>
            <person name="Chen S."/>
            <person name="Ma X."/>
            <person name="Wang X."/>
            <person name="Yssel A.E.J."/>
            <person name="Chaluvadi S.R."/>
            <person name="Johnson M."/>
            <person name="Gangashetty P."/>
            <person name="Hamidou F."/>
            <person name="Sanogo M.D."/>
            <person name="Zwaenepoel A."/>
            <person name="Wallace J."/>
            <person name="Van De Peer Y."/>
            <person name="Van Deynze A."/>
        </authorList>
    </citation>
    <scope>NUCLEOTIDE SEQUENCE</scope>
    <source>
        <tissue evidence="4">Leaves</tissue>
    </source>
</reference>
<comment type="caution">
    <text evidence="4">The sequence shown here is derived from an EMBL/GenBank/DDBJ whole genome shotgun (WGS) entry which is preliminary data.</text>
</comment>
<dbReference type="InterPro" id="IPR023210">
    <property type="entry name" value="NADP_OxRdtase_dom"/>
</dbReference>
<dbReference type="PROSITE" id="PS00798">
    <property type="entry name" value="ALDOKETO_REDUCTASE_1"/>
    <property type="match status" value="1"/>
</dbReference>
<proteinExistence type="inferred from homology"/>
<evidence type="ECO:0000256" key="2">
    <source>
        <dbReference type="ARBA" id="ARBA00023002"/>
    </source>
</evidence>
<dbReference type="GO" id="GO:1990641">
    <property type="term" value="P:response to iron ion starvation"/>
    <property type="evidence" value="ECO:0007669"/>
    <property type="project" value="UniProtKB-ARBA"/>
</dbReference>
<dbReference type="Pfam" id="PF00248">
    <property type="entry name" value="Aldo_ket_red"/>
    <property type="match status" value="1"/>
</dbReference>
<evidence type="ECO:0000259" key="3">
    <source>
        <dbReference type="Pfam" id="PF00248"/>
    </source>
</evidence>
<dbReference type="AlphaFoldDB" id="A0A835C1E0"/>
<evidence type="ECO:0000256" key="1">
    <source>
        <dbReference type="ARBA" id="ARBA00007905"/>
    </source>
</evidence>
<dbReference type="InterPro" id="IPR018170">
    <property type="entry name" value="Aldo/ket_reductase_CS"/>
</dbReference>
<feature type="domain" description="NADP-dependent oxidoreductase" evidence="3">
    <location>
        <begin position="61"/>
        <end position="322"/>
    </location>
</feature>
<dbReference type="PRINTS" id="PR00069">
    <property type="entry name" value="ALDKETRDTASE"/>
</dbReference>
<dbReference type="GO" id="GO:0033707">
    <property type="term" value="F:3''-deamino-3''-oxonicotianamine reductase activity"/>
    <property type="evidence" value="ECO:0007669"/>
    <property type="project" value="UniProtKB-ARBA"/>
</dbReference>
<evidence type="ECO:0000313" key="4">
    <source>
        <dbReference type="EMBL" id="KAF8714864.1"/>
    </source>
</evidence>
<comment type="similarity">
    <text evidence="1">Belongs to the aldo/keto reductase family.</text>
</comment>
<dbReference type="PANTHER" id="PTHR11732">
    <property type="entry name" value="ALDO/KETO REDUCTASE"/>
    <property type="match status" value="1"/>
</dbReference>
<sequence length="361" mass="40575">MHILNFSPAYTVYTVRPTPHKHRELHRKQAMASPAERSSTCHAKIPDFLVGPVGQPMPAVGLGTASHPFVEEEVRASVLTVLELGYRHIDTAALYASERVVGEAMSEAVCCGIVASREELFVTSKVWCTQCHPELVLPSLKKSLRNLQMEYVDLYLIHWPMAVKPSKPHFPMKREDIVPMDLSGTWKAMEECHRLGLAKTIGVSNFTTKKLQELLAIANIPPAVNQVELNPTWQQKKLIEFCKDKSIQVAAYSPLGGQRIPIMNPVRQSDVLEEIARARGKSVAQISLRWIYEQGASMVVKSLNRERLKENIEIFDWELSDGDRLKIGRQIPQRKLITVQNLLCPEGISSVDISDVDVLEI</sequence>
<keyword evidence="2" id="KW-0560">Oxidoreductase</keyword>
<gene>
    <name evidence="4" type="ORF">HU200_027398</name>
</gene>
<protein>
    <recommendedName>
        <fullName evidence="3">NADP-dependent oxidoreductase domain-containing protein</fullName>
    </recommendedName>
</protein>
<dbReference type="CDD" id="cd19124">
    <property type="entry name" value="AKR_AKR4A_4B"/>
    <property type="match status" value="1"/>
</dbReference>
<dbReference type="PROSITE" id="PS00062">
    <property type="entry name" value="ALDOKETO_REDUCTASE_2"/>
    <property type="match status" value="1"/>
</dbReference>
<accession>A0A835C1E0</accession>
<dbReference type="InterPro" id="IPR020471">
    <property type="entry name" value="AKR"/>
</dbReference>
<dbReference type="FunFam" id="3.20.20.100:FF:000014">
    <property type="entry name" value="NAD(P)-linked oxidoreductase superfamily protein"/>
    <property type="match status" value="1"/>
</dbReference>
<dbReference type="PROSITE" id="PS00063">
    <property type="entry name" value="ALDOKETO_REDUCTASE_3"/>
    <property type="match status" value="1"/>
</dbReference>
<evidence type="ECO:0000313" key="5">
    <source>
        <dbReference type="Proteomes" id="UP000636709"/>
    </source>
</evidence>